<dbReference type="EMBL" id="PKJC01000023">
    <property type="protein sequence ID" value="PKZ63553.1"/>
    <property type="molecule type" value="Genomic_DNA"/>
</dbReference>
<sequence length="247" mass="27884">MTAELSADERDLLREWVHIIAPVIANPGEECRRLRESRRSGGGFGRNYEVTGQRFTGTWAHYEVTDRFTTGPHAGQPSRLRFEPPHREVSITLARLRRWAEALPAELRERAYHAWATRSRNLTALTAIALEAIDLHAQAELEAARAEWFTTLPCTQPPALSPHCADAGHVGCWHGRARPSYLSVRHDASRRRHGPRGYVATFRPGWSRHTENTSARIVTPADHYTCECDCHTDGYAGQQLDLFAETL</sequence>
<dbReference type="Proteomes" id="UP000234662">
    <property type="component" value="Unassembled WGS sequence"/>
</dbReference>
<protein>
    <submittedName>
        <fullName evidence="1">Uncharacterized protein</fullName>
    </submittedName>
</protein>
<dbReference type="AlphaFoldDB" id="A0A2I1R356"/>
<reference evidence="1 2" key="1">
    <citation type="submission" date="2017-12" db="EMBL/GenBank/DDBJ databases">
        <title>Phylogenetic diversity of female urinary microbiome.</title>
        <authorList>
            <person name="Thomas-White K."/>
            <person name="Wolfe A.J."/>
        </authorList>
    </citation>
    <scope>NUCLEOTIDE SEQUENCE [LARGE SCALE GENOMIC DNA]</scope>
    <source>
        <strain evidence="1 2">UMB0777</strain>
    </source>
</reference>
<comment type="caution">
    <text evidence="1">The sequence shown here is derived from an EMBL/GenBank/DDBJ whole genome shotgun (WGS) entry which is preliminary data.</text>
</comment>
<gene>
    <name evidence="1" type="ORF">CYJ73_21040</name>
</gene>
<name>A0A2I1R356_9ACTN</name>
<evidence type="ECO:0000313" key="2">
    <source>
        <dbReference type="Proteomes" id="UP000234662"/>
    </source>
</evidence>
<accession>A0A2I1R356</accession>
<organism evidence="1 2">
    <name type="scientific">Gordonia terrae</name>
    <dbReference type="NCBI Taxonomy" id="2055"/>
    <lineage>
        <taxon>Bacteria</taxon>
        <taxon>Bacillati</taxon>
        <taxon>Actinomycetota</taxon>
        <taxon>Actinomycetes</taxon>
        <taxon>Mycobacteriales</taxon>
        <taxon>Gordoniaceae</taxon>
        <taxon>Gordonia</taxon>
    </lineage>
</organism>
<dbReference type="RefSeq" id="WP_101822036.1">
    <property type="nucleotide sequence ID" value="NZ_PKJC01000023.1"/>
</dbReference>
<evidence type="ECO:0000313" key="1">
    <source>
        <dbReference type="EMBL" id="PKZ63553.1"/>
    </source>
</evidence>
<proteinExistence type="predicted"/>